<gene>
    <name evidence="13" type="ORF">GCM10023191_013470</name>
</gene>
<evidence type="ECO:0000259" key="12">
    <source>
        <dbReference type="SMART" id="SM00756"/>
    </source>
</evidence>
<evidence type="ECO:0000256" key="9">
    <source>
        <dbReference type="ARBA" id="ARBA00023284"/>
    </source>
</evidence>
<evidence type="ECO:0000256" key="10">
    <source>
        <dbReference type="SAM" id="MobiDB-lite"/>
    </source>
</evidence>
<dbReference type="CDD" id="cd12922">
    <property type="entry name" value="VKOR_5"/>
    <property type="match status" value="1"/>
</dbReference>
<keyword evidence="3 11" id="KW-0812">Transmembrane</keyword>
<feature type="transmembrane region" description="Helical" evidence="11">
    <location>
        <begin position="114"/>
        <end position="134"/>
    </location>
</feature>
<organism evidence="13 14">
    <name type="scientific">Actinoallomurus oryzae</name>
    <dbReference type="NCBI Taxonomy" id="502180"/>
    <lineage>
        <taxon>Bacteria</taxon>
        <taxon>Bacillati</taxon>
        <taxon>Actinomycetota</taxon>
        <taxon>Actinomycetes</taxon>
        <taxon>Streptosporangiales</taxon>
        <taxon>Thermomonosporaceae</taxon>
        <taxon>Actinoallomurus</taxon>
    </lineage>
</organism>
<keyword evidence="4" id="KW-0874">Quinone</keyword>
<protein>
    <submittedName>
        <fullName evidence="13">Vitamin K epoxide reductase family protein</fullName>
    </submittedName>
</protein>
<evidence type="ECO:0000256" key="1">
    <source>
        <dbReference type="ARBA" id="ARBA00004141"/>
    </source>
</evidence>
<comment type="subcellular location">
    <subcellularLocation>
        <location evidence="1">Membrane</location>
        <topology evidence="1">Multi-pass membrane protein</topology>
    </subcellularLocation>
</comment>
<accession>A0ABP8PFH3</accession>
<evidence type="ECO:0000313" key="14">
    <source>
        <dbReference type="Proteomes" id="UP001500503"/>
    </source>
</evidence>
<dbReference type="RefSeq" id="WP_345458708.1">
    <property type="nucleotide sequence ID" value="NZ_BAABHF010000010.1"/>
</dbReference>
<sequence>MTTSTSPATRAHEAAGAPPGPVPGGRPLAWLLLLAGALGLAASGILTLEKIRLLENPDYQPSCNINPIISCGSVMRTPQASAFGFPNPFLGIAGFSAVIVIGVALLAGAAFRRWFWLGLQAGVVLGAVFVHWLIDQTLYHIGAVCPYCMLVWAATIPVFWYTTLHNVQRGVIPVPGAWRPAVRTVARHHWLVPLAWYVLIALLILNRFWYYWRTLL</sequence>
<evidence type="ECO:0000256" key="4">
    <source>
        <dbReference type="ARBA" id="ARBA00022719"/>
    </source>
</evidence>
<evidence type="ECO:0000256" key="6">
    <source>
        <dbReference type="ARBA" id="ARBA00023002"/>
    </source>
</evidence>
<keyword evidence="8" id="KW-1015">Disulfide bond</keyword>
<evidence type="ECO:0000256" key="2">
    <source>
        <dbReference type="ARBA" id="ARBA00006214"/>
    </source>
</evidence>
<name>A0ABP8PFH3_9ACTN</name>
<evidence type="ECO:0000313" key="13">
    <source>
        <dbReference type="EMBL" id="GAA4486705.1"/>
    </source>
</evidence>
<evidence type="ECO:0000256" key="8">
    <source>
        <dbReference type="ARBA" id="ARBA00023157"/>
    </source>
</evidence>
<comment type="similarity">
    <text evidence="2">Belongs to the VKOR family.</text>
</comment>
<keyword evidence="14" id="KW-1185">Reference proteome</keyword>
<evidence type="ECO:0000256" key="7">
    <source>
        <dbReference type="ARBA" id="ARBA00023136"/>
    </source>
</evidence>
<reference evidence="14" key="1">
    <citation type="journal article" date="2019" name="Int. J. Syst. Evol. Microbiol.">
        <title>The Global Catalogue of Microorganisms (GCM) 10K type strain sequencing project: providing services to taxonomists for standard genome sequencing and annotation.</title>
        <authorList>
            <consortium name="The Broad Institute Genomics Platform"/>
            <consortium name="The Broad Institute Genome Sequencing Center for Infectious Disease"/>
            <person name="Wu L."/>
            <person name="Ma J."/>
        </authorList>
    </citation>
    <scope>NUCLEOTIDE SEQUENCE [LARGE SCALE GENOMIC DNA]</scope>
    <source>
        <strain evidence="14">JCM 17933</strain>
    </source>
</reference>
<dbReference type="Pfam" id="PF07884">
    <property type="entry name" value="VKOR"/>
    <property type="match status" value="1"/>
</dbReference>
<keyword evidence="7 11" id="KW-0472">Membrane</keyword>
<evidence type="ECO:0000256" key="11">
    <source>
        <dbReference type="SAM" id="Phobius"/>
    </source>
</evidence>
<feature type="region of interest" description="Disordered" evidence="10">
    <location>
        <begin position="1"/>
        <end position="20"/>
    </location>
</feature>
<feature type="transmembrane region" description="Helical" evidence="11">
    <location>
        <begin position="141"/>
        <end position="161"/>
    </location>
</feature>
<keyword evidence="5 11" id="KW-1133">Transmembrane helix</keyword>
<dbReference type="InterPro" id="IPR038354">
    <property type="entry name" value="VKOR_sf"/>
</dbReference>
<feature type="transmembrane region" description="Helical" evidence="11">
    <location>
        <begin position="89"/>
        <end position="108"/>
    </location>
</feature>
<feature type="domain" description="Vitamin K epoxide reductase" evidence="12">
    <location>
        <begin position="25"/>
        <end position="166"/>
    </location>
</feature>
<dbReference type="InterPro" id="IPR012932">
    <property type="entry name" value="VKOR"/>
</dbReference>
<comment type="caution">
    <text evidence="13">The sequence shown here is derived from an EMBL/GenBank/DDBJ whole genome shotgun (WGS) entry which is preliminary data.</text>
</comment>
<dbReference type="SMART" id="SM00756">
    <property type="entry name" value="VKc"/>
    <property type="match status" value="1"/>
</dbReference>
<dbReference type="Gene3D" id="1.20.1440.130">
    <property type="entry name" value="VKOR domain"/>
    <property type="match status" value="1"/>
</dbReference>
<feature type="transmembrane region" description="Helical" evidence="11">
    <location>
        <begin position="28"/>
        <end position="48"/>
    </location>
</feature>
<keyword evidence="9" id="KW-0676">Redox-active center</keyword>
<dbReference type="InterPro" id="IPR041714">
    <property type="entry name" value="VKOR_Actinobacteria"/>
</dbReference>
<evidence type="ECO:0000256" key="3">
    <source>
        <dbReference type="ARBA" id="ARBA00022692"/>
    </source>
</evidence>
<keyword evidence="6" id="KW-0560">Oxidoreductase</keyword>
<evidence type="ECO:0000256" key="5">
    <source>
        <dbReference type="ARBA" id="ARBA00022989"/>
    </source>
</evidence>
<feature type="transmembrane region" description="Helical" evidence="11">
    <location>
        <begin position="194"/>
        <end position="212"/>
    </location>
</feature>
<dbReference type="Proteomes" id="UP001500503">
    <property type="component" value="Unassembled WGS sequence"/>
</dbReference>
<proteinExistence type="inferred from homology"/>
<dbReference type="EMBL" id="BAABHF010000010">
    <property type="protein sequence ID" value="GAA4486705.1"/>
    <property type="molecule type" value="Genomic_DNA"/>
</dbReference>